<keyword evidence="2" id="KW-0175">Coiled coil</keyword>
<dbReference type="InterPro" id="IPR007577">
    <property type="entry name" value="GlycoTrfase_DXD_sugar-bd_CS"/>
</dbReference>
<dbReference type="GO" id="GO:0006487">
    <property type="term" value="P:protein N-linked glycosylation"/>
    <property type="evidence" value="ECO:0007669"/>
    <property type="project" value="TreeGrafter"/>
</dbReference>
<comment type="similarity">
    <text evidence="1">Belongs to the glycosyltransferase 32 family.</text>
</comment>
<dbReference type="GO" id="GO:0000009">
    <property type="term" value="F:alpha-1,6-mannosyltransferase activity"/>
    <property type="evidence" value="ECO:0007669"/>
    <property type="project" value="InterPro"/>
</dbReference>
<keyword evidence="4" id="KW-0812">Transmembrane</keyword>
<evidence type="ECO:0000256" key="3">
    <source>
        <dbReference type="SAM" id="MobiDB-lite"/>
    </source>
</evidence>
<gene>
    <name evidence="5" type="ORF">FOA43_002955</name>
</gene>
<evidence type="ECO:0000256" key="4">
    <source>
        <dbReference type="SAM" id="Phobius"/>
    </source>
</evidence>
<keyword evidence="6" id="KW-1185">Reference proteome</keyword>
<accession>A0A875S3R4</accession>
<name>A0A875S3R4_EENNA</name>
<evidence type="ECO:0000256" key="2">
    <source>
        <dbReference type="SAM" id="Coils"/>
    </source>
</evidence>
<dbReference type="Gene3D" id="3.90.550.20">
    <property type="match status" value="1"/>
</dbReference>
<dbReference type="RefSeq" id="XP_038779163.1">
    <property type="nucleotide sequence ID" value="XM_038923235.1"/>
</dbReference>
<sequence>MFTLFFQFNVVRMVRTHGIKHVAIVSVCVLVVFAFVLRMGSMSPSIEQVLRDVPNLYTKEGEEQEGENKEGGVTNEETTVKKDGRYDGLAALGFSYKKSNEQLDLARKLNEMTQKLVDEQEKRINKLEKERFNLEKQLNTLRRPSESLSLREKLAYLYPYDANKRFPGYIWQSWRYGLNDDRFGPEFKMGEEAWARSNPGFVHEIFNDDTSNAFVHCLFINVPEVIEAYEALPDIVLKVDFFRYLILFSKGGIWADIDTFPVKPVPNWIPENVEPSELGMIIGADHDMEGDGNNEDWQNKRARKFQFSNAVIQAKSGHPVLRDIIAEITETTLDKKRREDLNLPEDGREIAIMNWTGEGIWTDVVLKFFNDYVLSGVFTKVTWKNFHELDVPKLVSDVLVMPKKVFGSPFKYKKGKESDNGDDSDPLVFVRHQRSKVYQG</sequence>
<dbReference type="AlphaFoldDB" id="A0A875S3R4"/>
<evidence type="ECO:0000313" key="5">
    <source>
        <dbReference type="EMBL" id="QPG75598.1"/>
    </source>
</evidence>
<feature type="region of interest" description="Disordered" evidence="3">
    <location>
        <begin position="59"/>
        <end position="79"/>
    </location>
</feature>
<dbReference type="PANTHER" id="PTHR31834:SF11">
    <property type="entry name" value="GLYCOSYLTRANSFERASE HOC1-RELATED"/>
    <property type="match status" value="1"/>
</dbReference>
<reference evidence="5" key="1">
    <citation type="submission" date="2020-10" db="EMBL/GenBank/DDBJ databases">
        <authorList>
            <person name="Roach M.J.R."/>
        </authorList>
    </citation>
    <scope>NUCLEOTIDE SEQUENCE</scope>
    <source>
        <strain evidence="5">CBS 1945</strain>
    </source>
</reference>
<protein>
    <submittedName>
        <fullName evidence="5">Uncharacterized protein</fullName>
    </submittedName>
</protein>
<dbReference type="InterPro" id="IPR029044">
    <property type="entry name" value="Nucleotide-diphossugar_trans"/>
</dbReference>
<organism evidence="5 6">
    <name type="scientific">Eeniella nana</name>
    <name type="common">Yeast</name>
    <name type="synonym">Brettanomyces nanus</name>
    <dbReference type="NCBI Taxonomy" id="13502"/>
    <lineage>
        <taxon>Eukaryota</taxon>
        <taxon>Fungi</taxon>
        <taxon>Dikarya</taxon>
        <taxon>Ascomycota</taxon>
        <taxon>Saccharomycotina</taxon>
        <taxon>Pichiomycetes</taxon>
        <taxon>Pichiales</taxon>
        <taxon>Pichiaceae</taxon>
        <taxon>Brettanomyces</taxon>
    </lineage>
</organism>
<keyword evidence="4" id="KW-0472">Membrane</keyword>
<proteinExistence type="inferred from homology"/>
<evidence type="ECO:0000256" key="1">
    <source>
        <dbReference type="ARBA" id="ARBA00009003"/>
    </source>
</evidence>
<dbReference type="PANTHER" id="PTHR31834">
    <property type="entry name" value="INITIATION-SPECIFIC ALPHA-1,6-MANNOSYLTRANSFERASE"/>
    <property type="match status" value="1"/>
</dbReference>
<dbReference type="GeneID" id="62196356"/>
<feature type="transmembrane region" description="Helical" evidence="4">
    <location>
        <begin position="21"/>
        <end position="40"/>
    </location>
</feature>
<dbReference type="KEGG" id="bnn:FOA43_002955"/>
<dbReference type="InterPro" id="IPR039367">
    <property type="entry name" value="Och1-like"/>
</dbReference>
<dbReference type="EMBL" id="CP064814">
    <property type="protein sequence ID" value="QPG75598.1"/>
    <property type="molecule type" value="Genomic_DNA"/>
</dbReference>
<dbReference type="Pfam" id="PF04488">
    <property type="entry name" value="Gly_transf_sug"/>
    <property type="match status" value="1"/>
</dbReference>
<dbReference type="GO" id="GO:0000136">
    <property type="term" value="C:mannan polymerase complex"/>
    <property type="evidence" value="ECO:0007669"/>
    <property type="project" value="TreeGrafter"/>
</dbReference>
<keyword evidence="4" id="KW-1133">Transmembrane helix</keyword>
<feature type="coiled-coil region" evidence="2">
    <location>
        <begin position="103"/>
        <end position="144"/>
    </location>
</feature>
<dbReference type="Proteomes" id="UP000662931">
    <property type="component" value="Chromosome 3"/>
</dbReference>
<evidence type="ECO:0000313" key="6">
    <source>
        <dbReference type="Proteomes" id="UP000662931"/>
    </source>
</evidence>
<dbReference type="SUPFAM" id="SSF53448">
    <property type="entry name" value="Nucleotide-diphospho-sugar transferases"/>
    <property type="match status" value="1"/>
</dbReference>
<dbReference type="OrthoDB" id="411251at2759"/>